<comment type="caution">
    <text evidence="1">The sequence shown here is derived from an EMBL/GenBank/DDBJ whole genome shotgun (WGS) entry which is preliminary data.</text>
</comment>
<accession>A0A5N0T8N7</accession>
<gene>
    <name evidence="1" type="ORF">F6B40_12305</name>
</gene>
<dbReference type="InterPro" id="IPR035903">
    <property type="entry name" value="HesB-like_dom_sf"/>
</dbReference>
<proteinExistence type="predicted"/>
<reference evidence="2" key="1">
    <citation type="submission" date="2019-09" db="EMBL/GenBank/DDBJ databases">
        <title>Mumia zhuanghuii sp. nov. isolated from the intestinal contents of plateau pika (Ochotona curzoniae) in the Qinghai-Tibet plateau of China.</title>
        <authorList>
            <person name="Tian Z."/>
        </authorList>
    </citation>
    <scope>NUCLEOTIDE SEQUENCE [LARGE SCALE GENOMIC DNA]</scope>
    <source>
        <strain evidence="2">L-033</strain>
    </source>
</reference>
<sequence length="92" mass="9460">MLTLTETAASAVKTISSQIPTEGGGLRIRDTGPETGFELALAPSPEQGDAIVETDGARVFVDAAASVALDDRILDAEMDPDGSVRFALGVRG</sequence>
<organism evidence="1 2">
    <name type="scientific">Microbacterium caowuchunii</name>
    <dbReference type="NCBI Taxonomy" id="2614638"/>
    <lineage>
        <taxon>Bacteria</taxon>
        <taxon>Bacillati</taxon>
        <taxon>Actinomycetota</taxon>
        <taxon>Actinomycetes</taxon>
        <taxon>Micrococcales</taxon>
        <taxon>Microbacteriaceae</taxon>
        <taxon>Microbacterium</taxon>
    </lineage>
</organism>
<dbReference type="SUPFAM" id="SSF89360">
    <property type="entry name" value="HesB-like domain"/>
    <property type="match status" value="1"/>
</dbReference>
<dbReference type="Proteomes" id="UP000326838">
    <property type="component" value="Unassembled WGS sequence"/>
</dbReference>
<keyword evidence="2" id="KW-1185">Reference proteome</keyword>
<evidence type="ECO:0000313" key="2">
    <source>
        <dbReference type="Proteomes" id="UP000326838"/>
    </source>
</evidence>
<protein>
    <submittedName>
        <fullName evidence="1">Fe-S cluster assembly protein HesB</fullName>
    </submittedName>
</protein>
<name>A0A5N0T8N7_9MICO</name>
<dbReference type="EMBL" id="VYUY01000018">
    <property type="protein sequence ID" value="KAA9131088.1"/>
    <property type="molecule type" value="Genomic_DNA"/>
</dbReference>
<dbReference type="AlphaFoldDB" id="A0A5N0T8N7"/>
<evidence type="ECO:0000313" key="1">
    <source>
        <dbReference type="EMBL" id="KAA9131088.1"/>
    </source>
</evidence>
<dbReference type="Gene3D" id="2.60.300.12">
    <property type="entry name" value="HesB-like domain"/>
    <property type="match status" value="1"/>
</dbReference>
<dbReference type="RefSeq" id="WP_150894487.1">
    <property type="nucleotide sequence ID" value="NZ_VYUY01000018.1"/>
</dbReference>